<feature type="active site" description="Nucleophile; for glutaminase activity" evidence="7">
    <location>
        <position position="164"/>
    </location>
</feature>
<comment type="similarity">
    <text evidence="9">Belongs to the NAD synthetase family.</text>
</comment>
<feature type="binding site" evidence="7">
    <location>
        <position position="197"/>
    </location>
    <ligand>
        <name>L-glutamine</name>
        <dbReference type="ChEBI" id="CHEBI:58359"/>
    </ligand>
</feature>
<dbReference type="InterPro" id="IPR022310">
    <property type="entry name" value="NAD/GMP_synthase"/>
</dbReference>
<dbReference type="GO" id="GO:0005524">
    <property type="term" value="F:ATP binding"/>
    <property type="evidence" value="ECO:0007669"/>
    <property type="project" value="UniProtKB-UniRule"/>
</dbReference>
<evidence type="ECO:0000256" key="7">
    <source>
        <dbReference type="HAMAP-Rule" id="MF_02090"/>
    </source>
</evidence>
<dbReference type="NCBIfam" id="TIGR00552">
    <property type="entry name" value="nadE"/>
    <property type="match status" value="1"/>
</dbReference>
<evidence type="ECO:0000256" key="1">
    <source>
        <dbReference type="ARBA" id="ARBA00005188"/>
    </source>
</evidence>
<evidence type="ECO:0000256" key="8">
    <source>
        <dbReference type="PIRNR" id="PIRNR006630"/>
    </source>
</evidence>
<dbReference type="GO" id="GO:0008795">
    <property type="term" value="F:NAD+ synthase activity"/>
    <property type="evidence" value="ECO:0007669"/>
    <property type="project" value="UniProtKB-UniRule"/>
</dbReference>
<dbReference type="UniPathway" id="UPA00253">
    <property type="reaction ID" value="UER00334"/>
</dbReference>
<dbReference type="GO" id="GO:0003952">
    <property type="term" value="F:NAD+ synthase (glutamine-hydrolyzing) activity"/>
    <property type="evidence" value="ECO:0007669"/>
    <property type="project" value="UniProtKB-UniRule"/>
</dbReference>
<sequence>MKLLHLAAAVLNQTPLDWHGNASRILKAVRSARAQRATVLCLPELCITGYGCEDAFLSSNTCQRAWATLQKLLPETRGLIVAFGLPVLHQNAVFNCVALAVDGRLLGLVAKRHLAGDGLHYEPRWFKAWPVQKRDIHITPEGESIPIGDLLFDVGGIRIGFEICEDAWVAQRPGVLLAAHGADLILNPSASHFAFGKTEIRKRFVLEGSRAFGVSYIYANLVGNEAGRAIYDGDAMIASGGRLIAEGPRFTFEECRVTTATVDVELTRLMQARTASHRPSLITDQHLLVSSPFLWPDISLADAPPPPTLSDWEHQPRQKHEEFSRAAALGLFDYMRKSRSRGFIVSLSGGADSAAISCLVALMVEFAVDELGVDRFVQILSSPGWKLDILSDGNHRKLVRQLLTTAYQSTDNSGPVTKQAAFDIAEALGAHHYELDVSAIHQAYVSTIEHALGRQLEWKTDDIALQNIQARVRSPGIWMLANINGALLLSTSNRSEAAVGYATMDGDTSGGLAPIAGIDKAWLREWLSWMETEGPLIGSQTFAIPTLRAVNVQQPTAELRPPDQAQTDENDLMPYPLLDAIERAAIRDKQGPMDVFKIMRVQFPDIEAAQLGEWTDRFFRLWSRNQWKRERYAPSFHYDDENLDPKTWCRWPILSGGFEIELAELRNYLSQNPAL</sequence>
<evidence type="ECO:0000256" key="2">
    <source>
        <dbReference type="ARBA" id="ARBA00007145"/>
    </source>
</evidence>
<dbReference type="PANTHER" id="PTHR23090:SF9">
    <property type="entry name" value="GLUTAMINE-DEPENDENT NAD(+) SYNTHETASE"/>
    <property type="match status" value="1"/>
</dbReference>
<comment type="catalytic activity">
    <reaction evidence="7 8">
        <text>deamido-NAD(+) + L-glutamine + ATP + H2O = L-glutamate + AMP + diphosphate + NAD(+) + H(+)</text>
        <dbReference type="Rhea" id="RHEA:24384"/>
        <dbReference type="ChEBI" id="CHEBI:15377"/>
        <dbReference type="ChEBI" id="CHEBI:15378"/>
        <dbReference type="ChEBI" id="CHEBI:29985"/>
        <dbReference type="ChEBI" id="CHEBI:30616"/>
        <dbReference type="ChEBI" id="CHEBI:33019"/>
        <dbReference type="ChEBI" id="CHEBI:57540"/>
        <dbReference type="ChEBI" id="CHEBI:58359"/>
        <dbReference type="ChEBI" id="CHEBI:58437"/>
        <dbReference type="ChEBI" id="CHEBI:456215"/>
        <dbReference type="EC" id="6.3.5.1"/>
    </reaction>
</comment>
<evidence type="ECO:0000256" key="6">
    <source>
        <dbReference type="ARBA" id="ARBA00023027"/>
    </source>
</evidence>
<gene>
    <name evidence="7 11" type="primary">nadE</name>
    <name evidence="11" type="ORF">FEM03_10960</name>
</gene>
<comment type="similarity">
    <text evidence="2 7 8">In the C-terminal section; belongs to the NAD synthetase family.</text>
</comment>
<feature type="active site" description="Proton acceptor; for glutaminase activity" evidence="7">
    <location>
        <position position="44"/>
    </location>
</feature>
<comment type="caution">
    <text evidence="11">The sequence shown here is derived from an EMBL/GenBank/DDBJ whole genome shotgun (WGS) entry which is preliminary data.</text>
</comment>
<dbReference type="Gene3D" id="3.40.50.620">
    <property type="entry name" value="HUPs"/>
    <property type="match status" value="1"/>
</dbReference>
<dbReference type="InterPro" id="IPR003010">
    <property type="entry name" value="C-N_Hydrolase"/>
</dbReference>
<keyword evidence="6 7" id="KW-0520">NAD</keyword>
<evidence type="ECO:0000256" key="9">
    <source>
        <dbReference type="RuleBase" id="RU003811"/>
    </source>
</evidence>
<protein>
    <recommendedName>
        <fullName evidence="7 8">Glutamine-dependent NAD(+) synthetase</fullName>
        <ecNumber evidence="7 8">6.3.5.1</ecNumber>
    </recommendedName>
    <alternativeName>
        <fullName evidence="7 8">NAD(+) synthase [glutamine-hydrolyzing]</fullName>
    </alternativeName>
</protein>
<dbReference type="PIRSF" id="PIRSF006630">
    <property type="entry name" value="NADS_GAT"/>
    <property type="match status" value="1"/>
</dbReference>
<dbReference type="PROSITE" id="PS50263">
    <property type="entry name" value="CN_HYDROLASE"/>
    <property type="match status" value="1"/>
</dbReference>
<keyword evidence="12" id="KW-1185">Reference proteome</keyword>
<comment type="caution">
    <text evidence="7">Lacks conserved residue(s) required for the propagation of feature annotation.</text>
</comment>
<feature type="active site" description="For glutaminase activity" evidence="7">
    <location>
        <position position="111"/>
    </location>
</feature>
<comment type="function">
    <text evidence="7">Catalyzes the ATP-dependent amidation of deamido-NAD to form NAD. Uses L-glutamine as a nitrogen source.</text>
</comment>
<dbReference type="GO" id="GO:0004359">
    <property type="term" value="F:glutaminase activity"/>
    <property type="evidence" value="ECO:0007669"/>
    <property type="project" value="InterPro"/>
</dbReference>
<dbReference type="InterPro" id="IPR003694">
    <property type="entry name" value="NAD_synthase"/>
</dbReference>
<dbReference type="Pfam" id="PF02540">
    <property type="entry name" value="NAD_synthase"/>
    <property type="match status" value="1"/>
</dbReference>
<evidence type="ECO:0000313" key="11">
    <source>
        <dbReference type="EMBL" id="TLD70819.1"/>
    </source>
</evidence>
<dbReference type="InterPro" id="IPR036526">
    <property type="entry name" value="C-N_Hydrolase_sf"/>
</dbReference>
<accession>A0A5R8KGU1</accession>
<dbReference type="GO" id="GO:0005737">
    <property type="term" value="C:cytoplasm"/>
    <property type="evidence" value="ECO:0007669"/>
    <property type="project" value="InterPro"/>
</dbReference>
<dbReference type="Gene3D" id="3.60.110.10">
    <property type="entry name" value="Carbon-nitrogen hydrolase"/>
    <property type="match status" value="1"/>
</dbReference>
<comment type="pathway">
    <text evidence="1 7 8">Cofactor biosynthesis; NAD(+) biosynthesis; NAD(+) from deamido-NAD(+) (L-Gln route): step 1/1.</text>
</comment>
<evidence type="ECO:0000259" key="10">
    <source>
        <dbReference type="PROSITE" id="PS50263"/>
    </source>
</evidence>
<evidence type="ECO:0000256" key="5">
    <source>
        <dbReference type="ARBA" id="ARBA00022840"/>
    </source>
</evidence>
<proteinExistence type="inferred from homology"/>
<dbReference type="InterPro" id="IPR014729">
    <property type="entry name" value="Rossmann-like_a/b/a_fold"/>
</dbReference>
<feature type="binding site" evidence="7">
    <location>
        <position position="491"/>
    </location>
    <ligand>
        <name>ATP</name>
        <dbReference type="ChEBI" id="CHEBI:30616"/>
    </ligand>
</feature>
<dbReference type="EC" id="6.3.5.1" evidence="7 8"/>
<evidence type="ECO:0000256" key="3">
    <source>
        <dbReference type="ARBA" id="ARBA00022598"/>
    </source>
</evidence>
<dbReference type="InterPro" id="IPR014445">
    <property type="entry name" value="Gln-dep_NAD_synthase"/>
</dbReference>
<dbReference type="AlphaFoldDB" id="A0A5R8KGU1"/>
<feature type="binding site" evidence="7">
    <location>
        <position position="496"/>
    </location>
    <ligand>
        <name>deamido-NAD(+)</name>
        <dbReference type="ChEBI" id="CHEBI:58437"/>
        <note>ligand shared between two neighboring subunits</note>
    </ligand>
</feature>
<dbReference type="RefSeq" id="WP_138086289.1">
    <property type="nucleotide sequence ID" value="NZ_VAUV01000007.1"/>
</dbReference>
<dbReference type="SUPFAM" id="SSF56317">
    <property type="entry name" value="Carbon-nitrogen hydrolase"/>
    <property type="match status" value="1"/>
</dbReference>
<dbReference type="OrthoDB" id="9803818at2"/>
<dbReference type="SUPFAM" id="SSF52402">
    <property type="entry name" value="Adenine nucleotide alpha hydrolases-like"/>
    <property type="match status" value="1"/>
</dbReference>
<dbReference type="HAMAP" id="MF_02090">
    <property type="entry name" value="NadE_glutamine_dep"/>
    <property type="match status" value="1"/>
</dbReference>
<evidence type="ECO:0000313" key="12">
    <source>
        <dbReference type="Proteomes" id="UP000306196"/>
    </source>
</evidence>
<dbReference type="EMBL" id="VAUV01000007">
    <property type="protein sequence ID" value="TLD70819.1"/>
    <property type="molecule type" value="Genomic_DNA"/>
</dbReference>
<name>A0A5R8KGU1_9BACT</name>
<dbReference type="Proteomes" id="UP000306196">
    <property type="component" value="Unassembled WGS sequence"/>
</dbReference>
<keyword evidence="3 7" id="KW-0436">Ligase</keyword>
<evidence type="ECO:0000256" key="4">
    <source>
        <dbReference type="ARBA" id="ARBA00022741"/>
    </source>
</evidence>
<dbReference type="CDD" id="cd07570">
    <property type="entry name" value="GAT_Gln-NAD-synth"/>
    <property type="match status" value="1"/>
</dbReference>
<feature type="domain" description="CN hydrolase" evidence="10">
    <location>
        <begin position="4"/>
        <end position="264"/>
    </location>
</feature>
<dbReference type="Pfam" id="PF00795">
    <property type="entry name" value="CN_hydrolase"/>
    <property type="match status" value="1"/>
</dbReference>
<feature type="binding site" evidence="7">
    <location>
        <position position="191"/>
    </location>
    <ligand>
        <name>L-glutamine</name>
        <dbReference type="ChEBI" id="CHEBI:58359"/>
    </ligand>
</feature>
<dbReference type="CDD" id="cd00553">
    <property type="entry name" value="NAD_synthase"/>
    <property type="match status" value="1"/>
</dbReference>
<reference evidence="11 12" key="1">
    <citation type="submission" date="2019-05" db="EMBL/GenBank/DDBJ databases">
        <title>Verrucobacter flavum gen. nov., sp. nov. a new member of the family Verrucomicrobiaceae.</title>
        <authorList>
            <person name="Szuroczki S."/>
            <person name="Abbaszade G."/>
            <person name="Szabo A."/>
            <person name="Felfoldi T."/>
            <person name="Schumann P."/>
            <person name="Boka K."/>
            <person name="Keki Z."/>
            <person name="Toumi M."/>
            <person name="Toth E."/>
        </authorList>
    </citation>
    <scope>NUCLEOTIDE SEQUENCE [LARGE SCALE GENOMIC DNA]</scope>
    <source>
        <strain evidence="11 12">MG-N-17</strain>
    </source>
</reference>
<organism evidence="11 12">
    <name type="scientific">Phragmitibacter flavus</name>
    <dbReference type="NCBI Taxonomy" id="2576071"/>
    <lineage>
        <taxon>Bacteria</taxon>
        <taxon>Pseudomonadati</taxon>
        <taxon>Verrucomicrobiota</taxon>
        <taxon>Verrucomicrobiia</taxon>
        <taxon>Verrucomicrobiales</taxon>
        <taxon>Verrucomicrobiaceae</taxon>
        <taxon>Phragmitibacter</taxon>
    </lineage>
</organism>
<dbReference type="PANTHER" id="PTHR23090">
    <property type="entry name" value="NH 3 /GLUTAMINE-DEPENDENT NAD + SYNTHETASE"/>
    <property type="match status" value="1"/>
</dbReference>
<keyword evidence="4 7" id="KW-0547">Nucleotide-binding</keyword>
<feature type="binding site" evidence="7">
    <location>
        <position position="628"/>
    </location>
    <ligand>
        <name>deamido-NAD(+)</name>
        <dbReference type="ChEBI" id="CHEBI:58437"/>
        <note>ligand shared between two neighboring subunits</note>
    </ligand>
</feature>
<keyword evidence="5 7" id="KW-0067">ATP-binding</keyword>
<dbReference type="GO" id="GO:0009435">
    <property type="term" value="P:NAD+ biosynthetic process"/>
    <property type="evidence" value="ECO:0007669"/>
    <property type="project" value="UniProtKB-UniRule"/>
</dbReference>
<feature type="binding site" evidence="7">
    <location>
        <position position="467"/>
    </location>
    <ligand>
        <name>deamido-NAD(+)</name>
        <dbReference type="ChEBI" id="CHEBI:58437"/>
        <note>ligand shared between two neighboring subunits</note>
    </ligand>
</feature>